<evidence type="ECO:0000313" key="3">
    <source>
        <dbReference type="EMBL" id="KAL3698162.1"/>
    </source>
</evidence>
<feature type="domain" description="F-box" evidence="1">
    <location>
        <begin position="46"/>
        <end position="77"/>
    </location>
</feature>
<dbReference type="PANTHER" id="PTHR31672:SF2">
    <property type="entry name" value="F-BOX DOMAIN-CONTAINING PROTEIN"/>
    <property type="match status" value="1"/>
</dbReference>
<feature type="domain" description="F-box associated beta-propeller type 1" evidence="2">
    <location>
        <begin position="124"/>
        <end position="257"/>
    </location>
</feature>
<evidence type="ECO:0008006" key="5">
    <source>
        <dbReference type="Google" id="ProtNLM"/>
    </source>
</evidence>
<evidence type="ECO:0000313" key="4">
    <source>
        <dbReference type="Proteomes" id="UP001633002"/>
    </source>
</evidence>
<dbReference type="Pfam" id="PF00646">
    <property type="entry name" value="F-box"/>
    <property type="match status" value="1"/>
</dbReference>
<gene>
    <name evidence="3" type="ORF">R1sor_012238</name>
</gene>
<dbReference type="PANTHER" id="PTHR31672">
    <property type="entry name" value="BNACNNG10540D PROTEIN"/>
    <property type="match status" value="1"/>
</dbReference>
<evidence type="ECO:0000259" key="1">
    <source>
        <dbReference type="Pfam" id="PF00646"/>
    </source>
</evidence>
<reference evidence="3 4" key="1">
    <citation type="submission" date="2024-09" db="EMBL/GenBank/DDBJ databases">
        <title>Chromosome-scale assembly of Riccia sorocarpa.</title>
        <authorList>
            <person name="Paukszto L."/>
        </authorList>
    </citation>
    <scope>NUCLEOTIDE SEQUENCE [LARGE SCALE GENOMIC DNA]</scope>
    <source>
        <strain evidence="3">LP-2024</strain>
        <tissue evidence="3">Aerial parts of the thallus</tissue>
    </source>
</reference>
<dbReference type="EMBL" id="JBJQOH010000002">
    <property type="protein sequence ID" value="KAL3698162.1"/>
    <property type="molecule type" value="Genomic_DNA"/>
</dbReference>
<accession>A0ABD3I382</accession>
<organism evidence="3 4">
    <name type="scientific">Riccia sorocarpa</name>
    <dbReference type="NCBI Taxonomy" id="122646"/>
    <lineage>
        <taxon>Eukaryota</taxon>
        <taxon>Viridiplantae</taxon>
        <taxon>Streptophyta</taxon>
        <taxon>Embryophyta</taxon>
        <taxon>Marchantiophyta</taxon>
        <taxon>Marchantiopsida</taxon>
        <taxon>Marchantiidae</taxon>
        <taxon>Marchantiales</taxon>
        <taxon>Ricciaceae</taxon>
        <taxon>Riccia</taxon>
    </lineage>
</organism>
<dbReference type="InterPro" id="IPR036047">
    <property type="entry name" value="F-box-like_dom_sf"/>
</dbReference>
<dbReference type="SUPFAM" id="SSF50965">
    <property type="entry name" value="Galactose oxidase, central domain"/>
    <property type="match status" value="1"/>
</dbReference>
<comment type="caution">
    <text evidence="3">The sequence shown here is derived from an EMBL/GenBank/DDBJ whole genome shotgun (WGS) entry which is preliminary data.</text>
</comment>
<dbReference type="Pfam" id="PF07734">
    <property type="entry name" value="FBA_1"/>
    <property type="match status" value="1"/>
</dbReference>
<dbReference type="InterPro" id="IPR006527">
    <property type="entry name" value="F-box-assoc_dom_typ1"/>
</dbReference>
<dbReference type="SUPFAM" id="SSF81383">
    <property type="entry name" value="F-box domain"/>
    <property type="match status" value="1"/>
</dbReference>
<dbReference type="Proteomes" id="UP001633002">
    <property type="component" value="Unassembled WGS sequence"/>
</dbReference>
<dbReference type="InterPro" id="IPR011043">
    <property type="entry name" value="Gal_Oxase/kelch_b-propeller"/>
</dbReference>
<protein>
    <recommendedName>
        <fullName evidence="5">F-box domain-containing protein</fullName>
    </recommendedName>
</protein>
<proteinExistence type="predicted"/>
<keyword evidence="4" id="KW-1185">Reference proteome</keyword>
<evidence type="ECO:0000259" key="2">
    <source>
        <dbReference type="Pfam" id="PF07734"/>
    </source>
</evidence>
<sequence>MTANLDGGGPEVTSTKRKSVYRMSAITDGTMKAMKVEEKEEEGVHFPNDLVEKIFLRIPFPSIYKARVLSREWNEKFERLARVVCIEWPALCPAFFDTENNSFLGYDRTRGDWLRMKLSRVQRTLKCLQRETSGKSEFRPSVPCQLDGVLLCDVDDVGSTVRLVNLLTGSTRTIPYPSEASKRENCSFYSSVVIPIENDRYQVVLYGIVKDNKGHYNLERHVFDFDTMSWSSRSLAAYFDCYCKYCAYVDGHMYYTCSMFGIWDSVTLRVASVGFADGHSTIFQREVPFAFDQNTPNGVVRCGSRIIFFAITEEEQDVAVAHLYEVQKRTLRMSQLSIGRLQVFAKGASSPDVIANGNLIFFYGPCCLHSYDLESDAWNSHPIAFPEDFGRTVAMVCPTAFAPGLNPFVTP</sequence>
<dbReference type="AlphaFoldDB" id="A0ABD3I382"/>
<dbReference type="InterPro" id="IPR050796">
    <property type="entry name" value="SCF_F-box_component"/>
</dbReference>
<dbReference type="InterPro" id="IPR001810">
    <property type="entry name" value="F-box_dom"/>
</dbReference>
<name>A0ABD3I382_9MARC</name>